<keyword evidence="1" id="KW-1133">Transmembrane helix</keyword>
<dbReference type="eggNOG" id="KOG3069">
    <property type="taxonomic scope" value="Eukaryota"/>
</dbReference>
<evidence type="ECO:0000259" key="2">
    <source>
        <dbReference type="PROSITE" id="PS51462"/>
    </source>
</evidence>
<organism evidence="3 4">
    <name type="scientific">Dactylellina haptotyla (strain CBS 200.50)</name>
    <name type="common">Nematode-trapping fungus</name>
    <name type="synonym">Monacrosporium haptotylum</name>
    <dbReference type="NCBI Taxonomy" id="1284197"/>
    <lineage>
        <taxon>Eukaryota</taxon>
        <taxon>Fungi</taxon>
        <taxon>Dikarya</taxon>
        <taxon>Ascomycota</taxon>
        <taxon>Pezizomycotina</taxon>
        <taxon>Orbiliomycetes</taxon>
        <taxon>Orbiliales</taxon>
        <taxon>Orbiliaceae</taxon>
        <taxon>Dactylellina</taxon>
    </lineage>
</organism>
<dbReference type="Gene3D" id="3.90.79.10">
    <property type="entry name" value="Nucleoside Triphosphate Pyrophosphohydrolase"/>
    <property type="match status" value="1"/>
</dbReference>
<evidence type="ECO:0000313" key="3">
    <source>
        <dbReference type="EMBL" id="EPS40115.1"/>
    </source>
</evidence>
<gene>
    <name evidence="3" type="ORF">H072_6092</name>
</gene>
<dbReference type="HOGENOM" id="CLU_034301_0_0_1"/>
<dbReference type="PANTHER" id="PTHR12992">
    <property type="entry name" value="NUDIX HYDROLASE"/>
    <property type="match status" value="1"/>
</dbReference>
<dbReference type="InterPro" id="IPR015797">
    <property type="entry name" value="NUDIX_hydrolase-like_dom_sf"/>
</dbReference>
<accession>S8AAX6</accession>
<protein>
    <recommendedName>
        <fullName evidence="2">Nudix hydrolase domain-containing protein</fullName>
    </recommendedName>
</protein>
<dbReference type="InterPro" id="IPR045121">
    <property type="entry name" value="CoAse"/>
</dbReference>
<dbReference type="InterPro" id="IPR000086">
    <property type="entry name" value="NUDIX_hydrolase_dom"/>
</dbReference>
<dbReference type="EMBL" id="AQGS01000435">
    <property type="protein sequence ID" value="EPS40115.1"/>
    <property type="molecule type" value="Genomic_DNA"/>
</dbReference>
<feature type="transmembrane region" description="Helical" evidence="1">
    <location>
        <begin position="306"/>
        <end position="325"/>
    </location>
</feature>
<dbReference type="Pfam" id="PF00293">
    <property type="entry name" value="NUDIX"/>
    <property type="match status" value="1"/>
</dbReference>
<evidence type="ECO:0000256" key="1">
    <source>
        <dbReference type="SAM" id="Phobius"/>
    </source>
</evidence>
<dbReference type="PROSITE" id="PS51462">
    <property type="entry name" value="NUDIX"/>
    <property type="match status" value="1"/>
</dbReference>
<evidence type="ECO:0000313" key="4">
    <source>
        <dbReference type="Proteomes" id="UP000015100"/>
    </source>
</evidence>
<dbReference type="OrthoDB" id="77989at2759"/>
<dbReference type="STRING" id="1284197.S8AAX6"/>
<comment type="caution">
    <text evidence="3">The sequence shown here is derived from an EMBL/GenBank/DDBJ whole genome shotgun (WGS) entry which is preliminary data.</text>
</comment>
<dbReference type="CDD" id="cd03426">
    <property type="entry name" value="NUDIX_CoAse_Nudt7"/>
    <property type="match status" value="1"/>
</dbReference>
<dbReference type="GO" id="GO:0010945">
    <property type="term" value="F:coenzyme A diphosphatase activity"/>
    <property type="evidence" value="ECO:0007669"/>
    <property type="project" value="InterPro"/>
</dbReference>
<reference evidence="3 4" key="1">
    <citation type="journal article" date="2013" name="PLoS Genet.">
        <title>Genomic mechanisms accounting for the adaptation to parasitism in nematode-trapping fungi.</title>
        <authorList>
            <person name="Meerupati T."/>
            <person name="Andersson K.M."/>
            <person name="Friman E."/>
            <person name="Kumar D."/>
            <person name="Tunlid A."/>
            <person name="Ahren D."/>
        </authorList>
    </citation>
    <scope>NUCLEOTIDE SEQUENCE [LARGE SCALE GENOMIC DNA]</scope>
    <source>
        <strain evidence="3 4">CBS 200.50</strain>
    </source>
</reference>
<keyword evidence="1" id="KW-0472">Membrane</keyword>
<keyword evidence="4" id="KW-1185">Reference proteome</keyword>
<dbReference type="SUPFAM" id="SSF55811">
    <property type="entry name" value="Nudix"/>
    <property type="match status" value="1"/>
</dbReference>
<name>S8AAX6_DACHA</name>
<keyword evidence="1" id="KW-0812">Transmembrane</keyword>
<dbReference type="OMA" id="LLWGITH"/>
<dbReference type="AlphaFoldDB" id="S8AAX6"/>
<feature type="domain" description="Nudix hydrolase" evidence="2">
    <location>
        <begin position="16"/>
        <end position="168"/>
    </location>
</feature>
<proteinExistence type="predicted"/>
<dbReference type="PANTHER" id="PTHR12992:SF44">
    <property type="entry name" value="NUDIX HYDROLASE DOMAIN-CONTAINING PROTEIN"/>
    <property type="match status" value="1"/>
</dbReference>
<sequence>MEENGPHRRRSSRKDPYKCCDAGDIEDAFQPNWVQDAVPEILFIKRSPRSGDRWTGHVALPGGKRDKEDNGDEAAAIRECIEEVGLNLTSGEALLCGALPQRVIITNWGQKPLMVLCPFVFLWTEEMMPPLKLQASEVAAAFWIPIGSLIDGKHRTHHPIDVSDRMAAGTSQLLKPFFKVMFGSMFASAIHLKPEEVSFSHSNDSQEQMHEDLMLWGITYAVLADLLDFLPPFDFVDNFRYPFFKGWDFRIVVWVLAWSYRRRQREDLDEYKFSDVIGMRSKAKASVRPSIIDHMMKEYYRFVRQSVYIVAILRIAMLFIVLVYTSRCI</sequence>
<dbReference type="Proteomes" id="UP000015100">
    <property type="component" value="Unassembled WGS sequence"/>
</dbReference>
<reference evidence="4" key="2">
    <citation type="submission" date="2013-04" db="EMBL/GenBank/DDBJ databases">
        <title>Genomic mechanisms accounting for the adaptation to parasitism in nematode-trapping fungi.</title>
        <authorList>
            <person name="Ahren D.G."/>
        </authorList>
    </citation>
    <scope>NUCLEOTIDE SEQUENCE [LARGE SCALE GENOMIC DNA]</scope>
    <source>
        <strain evidence="4">CBS 200.50</strain>
    </source>
</reference>